<feature type="region of interest" description="Disordered" evidence="1">
    <location>
        <begin position="574"/>
        <end position="597"/>
    </location>
</feature>
<feature type="compositionally biased region" description="Polar residues" evidence="1">
    <location>
        <begin position="574"/>
        <end position="587"/>
    </location>
</feature>
<dbReference type="RefSeq" id="WP_105357673.1">
    <property type="nucleotide sequence ID" value="NZ_PUIA01000069.1"/>
</dbReference>
<dbReference type="PROSITE" id="PS50222">
    <property type="entry name" value="EF_HAND_2"/>
    <property type="match status" value="1"/>
</dbReference>
<dbReference type="InterPro" id="IPR036439">
    <property type="entry name" value="Dockerin_dom_sf"/>
</dbReference>
<dbReference type="EMBL" id="PUIA01000069">
    <property type="protein sequence ID" value="PQO26034.1"/>
    <property type="molecule type" value="Genomic_DNA"/>
</dbReference>
<accession>A0A2S8F292</accession>
<dbReference type="PROSITE" id="PS00018">
    <property type="entry name" value="EF_HAND_1"/>
    <property type="match status" value="1"/>
</dbReference>
<dbReference type="Proteomes" id="UP000240009">
    <property type="component" value="Unassembled WGS sequence"/>
</dbReference>
<dbReference type="AlphaFoldDB" id="A0A2S8F292"/>
<dbReference type="InterPro" id="IPR002048">
    <property type="entry name" value="EF_hand_dom"/>
</dbReference>
<reference evidence="3 4" key="1">
    <citation type="submission" date="2018-02" db="EMBL/GenBank/DDBJ databases">
        <title>Comparative genomes isolates from brazilian mangrove.</title>
        <authorList>
            <person name="Araujo J.E."/>
            <person name="Taketani R.G."/>
            <person name="Silva M.C.P."/>
            <person name="Loureco M.V."/>
            <person name="Andreote F.D."/>
        </authorList>
    </citation>
    <scope>NUCLEOTIDE SEQUENCE [LARGE SCALE GENOMIC DNA]</scope>
    <source>
        <strain evidence="3 4">HEX-2 MGV</strain>
    </source>
</reference>
<name>A0A2S8F292_9BACT</name>
<evidence type="ECO:0000256" key="1">
    <source>
        <dbReference type="SAM" id="MobiDB-lite"/>
    </source>
</evidence>
<protein>
    <recommendedName>
        <fullName evidence="2">EF-hand domain-containing protein</fullName>
    </recommendedName>
</protein>
<dbReference type="SUPFAM" id="SSF63446">
    <property type="entry name" value="Type I dockerin domain"/>
    <property type="match status" value="1"/>
</dbReference>
<sequence>MKKARSRSASKNSLRRHWNHVSRLEMLEGREMLNATNELLSLRLEATDLHGNVITQIEQGEAFLIKAYLDDRRDEPEVDVTPITGSVSANALGFFSAYFNVTFDSAGFEFDPTYGDGGVKYGPSISPIDLIPITPNTDYDGYIGYLGVQNLNIGVAGEIEALSFRMIAQAPGTYDMEEAFLPHFHFDVVDLDENPNQNMEDWQPNYVNGVPQLERLTGSEYNAAIQDDFFALYIYGEERLVQESQVYFEGVDLEVVASPDADYQLRFVTTQTLTNNGEVNSLPTNVDVIDEWNHFYVEVYAKAPAGNSVQAGFVEISYDTNDFSFVRTIGRTEDPSNLRYSITSTEVDEENGTVRIGFSTLSTNLGDNLYALVGRIQLKSDMELPANYTNGPLTFTQSSDITLSDTNATVYNLTSHTSAVINGSALASHSFEVWPVIYDVGSNGEDRKVGITDFAGFIGQYGKFVNNDPNLRKFDFNNNGKVDLADFSLFIQNYGESDQAATTRDYPTGYPGSIGGAPLMGSSFLLEGEPVDTRSTSQTTTTTTSSATTTTEDEPASLSGQSLSITLPLTQIVPSGSASEGASQDDQAVSPVEESTDAVISSLDDQTDLIVMTSQDSDSSLASDEDENEFAAQADEVLAIWEDETAL</sequence>
<evidence type="ECO:0000313" key="3">
    <source>
        <dbReference type="EMBL" id="PQO26034.1"/>
    </source>
</evidence>
<evidence type="ECO:0000313" key="4">
    <source>
        <dbReference type="Proteomes" id="UP000240009"/>
    </source>
</evidence>
<comment type="caution">
    <text evidence="3">The sequence shown here is derived from an EMBL/GenBank/DDBJ whole genome shotgun (WGS) entry which is preliminary data.</text>
</comment>
<dbReference type="GO" id="GO:0005509">
    <property type="term" value="F:calcium ion binding"/>
    <property type="evidence" value="ECO:0007669"/>
    <property type="project" value="InterPro"/>
</dbReference>
<proteinExistence type="predicted"/>
<feature type="domain" description="EF-hand" evidence="2">
    <location>
        <begin position="472"/>
        <end position="497"/>
    </location>
</feature>
<dbReference type="GO" id="GO:0000272">
    <property type="term" value="P:polysaccharide catabolic process"/>
    <property type="evidence" value="ECO:0007669"/>
    <property type="project" value="InterPro"/>
</dbReference>
<organism evidence="3 4">
    <name type="scientific">Blastopirellula marina</name>
    <dbReference type="NCBI Taxonomy" id="124"/>
    <lineage>
        <taxon>Bacteria</taxon>
        <taxon>Pseudomonadati</taxon>
        <taxon>Planctomycetota</taxon>
        <taxon>Planctomycetia</taxon>
        <taxon>Pirellulales</taxon>
        <taxon>Pirellulaceae</taxon>
        <taxon>Blastopirellula</taxon>
    </lineage>
</organism>
<gene>
    <name evidence="3" type="ORF">C5Y96_21525</name>
</gene>
<dbReference type="InterPro" id="IPR018247">
    <property type="entry name" value="EF_Hand_1_Ca_BS"/>
</dbReference>
<evidence type="ECO:0000259" key="2">
    <source>
        <dbReference type="PROSITE" id="PS50222"/>
    </source>
</evidence>
<feature type="compositionally biased region" description="Low complexity" evidence="1">
    <location>
        <begin position="533"/>
        <end position="550"/>
    </location>
</feature>
<dbReference type="OrthoDB" id="233485at2"/>
<feature type="region of interest" description="Disordered" evidence="1">
    <location>
        <begin position="530"/>
        <end position="562"/>
    </location>
</feature>
<dbReference type="Gene3D" id="1.10.1330.10">
    <property type="entry name" value="Dockerin domain"/>
    <property type="match status" value="1"/>
</dbReference>